<dbReference type="PANTHER" id="PTHR11954">
    <property type="entry name" value="D-DOPACHROME DECARBOXYLASE"/>
    <property type="match status" value="1"/>
</dbReference>
<keyword evidence="4" id="KW-0964">Secreted</keyword>
<protein>
    <recommendedName>
        <fullName evidence="12">L-dopachrome isomerase</fullName>
        <ecNumber evidence="9">5.3.2.1</ecNumber>
        <ecNumber evidence="8">5.3.3.12</ecNumber>
    </recommendedName>
    <alternativeName>
        <fullName evidence="10">L-dopachrome tautomerase</fullName>
    </alternativeName>
    <alternativeName>
        <fullName evidence="11">Phenylpyruvate tautomerase</fullName>
    </alternativeName>
</protein>
<evidence type="ECO:0000256" key="10">
    <source>
        <dbReference type="ARBA" id="ARBA00041631"/>
    </source>
</evidence>
<evidence type="ECO:0000313" key="13">
    <source>
        <dbReference type="EMBL" id="LAA00622.1"/>
    </source>
</evidence>
<dbReference type="GO" id="GO:0005615">
    <property type="term" value="C:extracellular space"/>
    <property type="evidence" value="ECO:0007669"/>
    <property type="project" value="UniProtKB-KW"/>
</dbReference>
<evidence type="ECO:0000256" key="6">
    <source>
        <dbReference type="ARBA" id="ARBA00036735"/>
    </source>
</evidence>
<dbReference type="Gene3D" id="3.30.429.10">
    <property type="entry name" value="Macrophage Migration Inhibitory Factor"/>
    <property type="match status" value="1"/>
</dbReference>
<dbReference type="GO" id="GO:0050178">
    <property type="term" value="F:phenylpyruvate tautomerase activity"/>
    <property type="evidence" value="ECO:0007669"/>
    <property type="project" value="UniProtKB-EC"/>
</dbReference>
<evidence type="ECO:0000256" key="2">
    <source>
        <dbReference type="ARBA" id="ARBA00005851"/>
    </source>
</evidence>
<evidence type="ECO:0000256" key="12">
    <source>
        <dbReference type="ARBA" id="ARBA00042730"/>
    </source>
</evidence>
<dbReference type="EMBL" id="IAAA01007424">
    <property type="protein sequence ID" value="LAA00622.1"/>
    <property type="molecule type" value="mRNA"/>
</dbReference>
<dbReference type="EMBL" id="IAAA01007423">
    <property type="protein sequence ID" value="LAA00620.1"/>
    <property type="molecule type" value="mRNA"/>
</dbReference>
<dbReference type="InterPro" id="IPR001398">
    <property type="entry name" value="Macrophage_inhib_fac"/>
</dbReference>
<dbReference type="PANTHER" id="PTHR11954:SF6">
    <property type="entry name" value="MACROPHAGE MIGRATION INHIBITORY FACTOR"/>
    <property type="match status" value="1"/>
</dbReference>
<evidence type="ECO:0000256" key="5">
    <source>
        <dbReference type="ARBA" id="ARBA00023235"/>
    </source>
</evidence>
<evidence type="ECO:0000256" key="3">
    <source>
        <dbReference type="ARBA" id="ARBA00022514"/>
    </source>
</evidence>
<dbReference type="GO" id="GO:0005125">
    <property type="term" value="F:cytokine activity"/>
    <property type="evidence" value="ECO:0007669"/>
    <property type="project" value="UniProtKB-KW"/>
</dbReference>
<comment type="similarity">
    <text evidence="2">Belongs to the MIF family.</text>
</comment>
<dbReference type="EC" id="5.3.2.1" evidence="9"/>
<comment type="subcellular location">
    <subcellularLocation>
        <location evidence="1">Secreted</location>
    </subcellularLocation>
</comment>
<dbReference type="Pfam" id="PF01187">
    <property type="entry name" value="MIF"/>
    <property type="match status" value="1"/>
</dbReference>
<evidence type="ECO:0000256" key="7">
    <source>
        <dbReference type="ARBA" id="ARBA00036823"/>
    </source>
</evidence>
<dbReference type="SUPFAM" id="SSF55331">
    <property type="entry name" value="Tautomerase/MIF"/>
    <property type="match status" value="1"/>
</dbReference>
<sequence>MPILTIQTNVPKSEIPEDFLKVTASLVAEILRKPLSYVLVQINPDQLLSWGGGTGRCGHAELNSIGNLGKEENIALSKQLSSHFEKTLKIPSEKMYIKFEDLKKENVGYAGTTFAGI</sequence>
<name>A0A2L2XX70_PARTP</name>
<keyword evidence="5" id="KW-0413">Isomerase</keyword>
<evidence type="ECO:0000256" key="1">
    <source>
        <dbReference type="ARBA" id="ARBA00004613"/>
    </source>
</evidence>
<dbReference type="OrthoDB" id="255819at2759"/>
<dbReference type="InterPro" id="IPR014347">
    <property type="entry name" value="Tautomerase/MIF_sf"/>
</dbReference>
<evidence type="ECO:0000256" key="11">
    <source>
        <dbReference type="ARBA" id="ARBA00041912"/>
    </source>
</evidence>
<dbReference type="GO" id="GO:0004167">
    <property type="term" value="F:dopachrome isomerase activity"/>
    <property type="evidence" value="ECO:0007669"/>
    <property type="project" value="UniProtKB-EC"/>
</dbReference>
<reference evidence="13" key="1">
    <citation type="journal article" date="2016" name="Mol. Ecol. Resour.">
        <title>Evaluation of the impact of RNA preservation methods of spiders for de novo transcriptome assembly.</title>
        <authorList>
            <person name="Kono N."/>
            <person name="Nakamura H."/>
            <person name="Ito Y."/>
            <person name="Tomita M."/>
            <person name="Arakawa K."/>
        </authorList>
    </citation>
    <scope>NUCLEOTIDE SEQUENCE</scope>
    <source>
        <tissue evidence="13">Whole body</tissue>
    </source>
</reference>
<dbReference type="EC" id="5.3.3.12" evidence="8"/>
<proteinExistence type="evidence at transcript level"/>
<evidence type="ECO:0000256" key="9">
    <source>
        <dbReference type="ARBA" id="ARBA00039086"/>
    </source>
</evidence>
<evidence type="ECO:0000256" key="8">
    <source>
        <dbReference type="ARBA" id="ARBA00038932"/>
    </source>
</evidence>
<accession>A0A2L2XX70</accession>
<comment type="catalytic activity">
    <reaction evidence="7">
        <text>L-dopachrome = 5,6-dihydroxyindole-2-carboxylate</text>
        <dbReference type="Rhea" id="RHEA:13041"/>
        <dbReference type="ChEBI" id="CHEBI:16875"/>
        <dbReference type="ChEBI" id="CHEBI:57509"/>
        <dbReference type="EC" id="5.3.3.12"/>
    </reaction>
</comment>
<evidence type="ECO:0000256" key="4">
    <source>
        <dbReference type="ARBA" id="ARBA00022525"/>
    </source>
</evidence>
<dbReference type="AlphaFoldDB" id="A0A2L2XX70"/>
<comment type="catalytic activity">
    <reaction evidence="6">
        <text>3-phenylpyruvate = enol-phenylpyruvate</text>
        <dbReference type="Rhea" id="RHEA:17097"/>
        <dbReference type="ChEBI" id="CHEBI:16815"/>
        <dbReference type="ChEBI" id="CHEBI:18005"/>
        <dbReference type="EC" id="5.3.2.1"/>
    </reaction>
</comment>
<keyword evidence="3" id="KW-0202">Cytokine</keyword>
<organism evidence="13">
    <name type="scientific">Parasteatoda tepidariorum</name>
    <name type="common">Common house spider</name>
    <name type="synonym">Achaearanea tepidariorum</name>
    <dbReference type="NCBI Taxonomy" id="114398"/>
    <lineage>
        <taxon>Eukaryota</taxon>
        <taxon>Metazoa</taxon>
        <taxon>Ecdysozoa</taxon>
        <taxon>Arthropoda</taxon>
        <taxon>Chelicerata</taxon>
        <taxon>Arachnida</taxon>
        <taxon>Araneae</taxon>
        <taxon>Araneomorphae</taxon>
        <taxon>Entelegynae</taxon>
        <taxon>Araneoidea</taxon>
        <taxon>Theridiidae</taxon>
        <taxon>Parasteatoda</taxon>
    </lineage>
</organism>